<dbReference type="EMBL" id="PFRH01000086">
    <property type="protein sequence ID" value="PJC52485.1"/>
    <property type="molecule type" value="Genomic_DNA"/>
</dbReference>
<protein>
    <recommendedName>
        <fullName evidence="3">HD domain-containing protein</fullName>
    </recommendedName>
</protein>
<dbReference type="Gene3D" id="1.10.3210.10">
    <property type="entry name" value="Hypothetical protein af1432"/>
    <property type="match status" value="1"/>
</dbReference>
<dbReference type="Proteomes" id="UP000231456">
    <property type="component" value="Unassembled WGS sequence"/>
</dbReference>
<accession>A0A2M8F9S2</accession>
<evidence type="ECO:0000313" key="2">
    <source>
        <dbReference type="Proteomes" id="UP000231456"/>
    </source>
</evidence>
<evidence type="ECO:0008006" key="3">
    <source>
        <dbReference type="Google" id="ProtNLM"/>
    </source>
</evidence>
<evidence type="ECO:0000313" key="1">
    <source>
        <dbReference type="EMBL" id="PJC52485.1"/>
    </source>
</evidence>
<gene>
    <name evidence="1" type="ORF">CO030_02590</name>
</gene>
<dbReference type="SUPFAM" id="SSF109604">
    <property type="entry name" value="HD-domain/PDEase-like"/>
    <property type="match status" value="1"/>
</dbReference>
<sequence length="200" mass="23656">MKNLITSFKEHVREQSKNPAFIHHEWFVEYHLEIAEKIAMELCDIYTSSDRDLVMILIWLHDYGKIIDFDNQYTMTRKRGKEVLHEIGFEENIIEKAISYVEIGDKKMDIDLHDAPIEVQIFSSADGASHLVGPFFSLWWYENASKPYKELMQDNIKKAMKDWERKIVLPEVREAFQARHDMLLEQCGELPNTFLHSSTY</sequence>
<proteinExistence type="predicted"/>
<comment type="caution">
    <text evidence="1">The sequence shown here is derived from an EMBL/GenBank/DDBJ whole genome shotgun (WGS) entry which is preliminary data.</text>
</comment>
<dbReference type="AlphaFoldDB" id="A0A2M8F9S2"/>
<organism evidence="1 2">
    <name type="scientific">Candidatus Magasanikbacteria bacterium CG_4_9_14_0_2_um_filter_42_11</name>
    <dbReference type="NCBI Taxonomy" id="1974643"/>
    <lineage>
        <taxon>Bacteria</taxon>
        <taxon>Candidatus Magasanikiibacteriota</taxon>
    </lineage>
</organism>
<name>A0A2M8F9S2_9BACT</name>
<reference evidence="2" key="1">
    <citation type="submission" date="2017-09" db="EMBL/GenBank/DDBJ databases">
        <title>Depth-based differentiation of microbial function through sediment-hosted aquifers and enrichment of novel symbionts in the deep terrestrial subsurface.</title>
        <authorList>
            <person name="Probst A.J."/>
            <person name="Ladd B."/>
            <person name="Jarett J.K."/>
            <person name="Geller-Mcgrath D.E."/>
            <person name="Sieber C.M.K."/>
            <person name="Emerson J.B."/>
            <person name="Anantharaman K."/>
            <person name="Thomas B.C."/>
            <person name="Malmstrom R."/>
            <person name="Stieglmeier M."/>
            <person name="Klingl A."/>
            <person name="Woyke T."/>
            <person name="Ryan C.M."/>
            <person name="Banfield J.F."/>
        </authorList>
    </citation>
    <scope>NUCLEOTIDE SEQUENCE [LARGE SCALE GENOMIC DNA]</scope>
</reference>